<dbReference type="InterPro" id="IPR002018">
    <property type="entry name" value="CarbesteraseB"/>
</dbReference>
<dbReference type="Pfam" id="PF12947">
    <property type="entry name" value="EGF_3"/>
    <property type="match status" value="1"/>
</dbReference>
<dbReference type="InterPro" id="IPR009030">
    <property type="entry name" value="Growth_fac_rcpt_cys_sf"/>
</dbReference>
<dbReference type="PROSITE" id="PS00122">
    <property type="entry name" value="CARBOXYLESTERASE_B_1"/>
    <property type="match status" value="2"/>
</dbReference>
<dbReference type="SMART" id="SM00181">
    <property type="entry name" value="EGF"/>
    <property type="match status" value="2"/>
</dbReference>
<dbReference type="SUPFAM" id="SSF57184">
    <property type="entry name" value="Growth factor receptor domain"/>
    <property type="match status" value="1"/>
</dbReference>
<dbReference type="CDD" id="cd00053">
    <property type="entry name" value="EGF"/>
    <property type="match status" value="1"/>
</dbReference>
<dbReference type="PROSITE" id="PS50026">
    <property type="entry name" value="EGF_3"/>
    <property type="match status" value="1"/>
</dbReference>
<dbReference type="InterPro" id="IPR000742">
    <property type="entry name" value="EGF"/>
</dbReference>
<evidence type="ECO:0000256" key="5">
    <source>
        <dbReference type="PROSITE-ProRule" id="PRU00076"/>
    </source>
</evidence>
<evidence type="ECO:0000313" key="8">
    <source>
        <dbReference type="Proteomes" id="UP001158576"/>
    </source>
</evidence>
<dbReference type="InterPro" id="IPR050309">
    <property type="entry name" value="Type-B_Carboxylest/Lipase"/>
</dbReference>
<evidence type="ECO:0000256" key="1">
    <source>
        <dbReference type="ARBA" id="ARBA00005964"/>
    </source>
</evidence>
<evidence type="ECO:0000313" key="7">
    <source>
        <dbReference type="EMBL" id="CAG5110449.1"/>
    </source>
</evidence>
<keyword evidence="3" id="KW-0378">Hydrolase</keyword>
<name>A0ABN7SYQ1_OIKDI</name>
<dbReference type="InterPro" id="IPR019826">
    <property type="entry name" value="Carboxylesterase_B_AS"/>
</dbReference>
<comment type="caution">
    <text evidence="5">Lacks conserved residue(s) required for the propagation of feature annotation.</text>
</comment>
<dbReference type="Pfam" id="PF00135">
    <property type="entry name" value="COesterase"/>
    <property type="match status" value="2"/>
</dbReference>
<reference evidence="7 8" key="1">
    <citation type="submission" date="2021-04" db="EMBL/GenBank/DDBJ databases">
        <authorList>
            <person name="Bliznina A."/>
        </authorList>
    </citation>
    <scope>NUCLEOTIDE SEQUENCE [LARGE SCALE GENOMIC DNA]</scope>
</reference>
<dbReference type="PROSITE" id="PS01186">
    <property type="entry name" value="EGF_2"/>
    <property type="match status" value="1"/>
</dbReference>
<evidence type="ECO:0000256" key="4">
    <source>
        <dbReference type="ARBA" id="ARBA00023157"/>
    </source>
</evidence>
<keyword evidence="2 5" id="KW-0245">EGF-like domain</keyword>
<dbReference type="PANTHER" id="PTHR11559">
    <property type="entry name" value="CARBOXYLESTERASE"/>
    <property type="match status" value="1"/>
</dbReference>
<comment type="similarity">
    <text evidence="1">Belongs to the type-B carboxylesterase/lipase family.</text>
</comment>
<dbReference type="Gene3D" id="2.10.25.10">
    <property type="entry name" value="Laminin"/>
    <property type="match status" value="1"/>
</dbReference>
<feature type="domain" description="EGF-like" evidence="6">
    <location>
        <begin position="619"/>
        <end position="658"/>
    </location>
</feature>
<evidence type="ECO:0000256" key="2">
    <source>
        <dbReference type="ARBA" id="ARBA00022536"/>
    </source>
</evidence>
<sequence>MKLSATLLASVARSQWTPPEPEPYSHILSTGTEFIGAKNHRGTIEFKGVPYAQAPTGELRWKPPVPVEEYSEASYDFMNYGYRCMNYGWTPDMPNADLTGEDCLNVNVHTMAEYLQPGAEKKPIMAYIHGGGWNTGSNQAAFHNLVKAGVVEINIGYRLGPYGFLYDETQDDFDHKGNFGLLDQRAALAWIQKFGGEFGGDVNNVILDGCSAGSAAGWWHLTSEGSWPYFHKAITNGVGLNYAFGGHDLSIATGLTQATLDAAGCADVDCLRSMPAEELNPHFRNAKRVDGAFHPTKLALQPGWGPVIDGGFLSASLVDNVRDGTIRPNTPISFNYAEHDAWSMTDGGFNAAIKNIPAFAPHTNAIKDLQAAGFKVPSDFTDLYFKEVFGEDVFNTYISPELGCPNSASGETVECKEQFFRWIQGQTWVCNSRYAFSGAPSTDTNIGPIYPMEFGWRTCEEVDGVKTKTCHCGESGYVNSLRSANPNMPEDEQALIEWTSEYWVNFFNTGTFPSTVGSMLSIQDLPNINTVNYINPSGNLEHPETNVAVCDVLNAMVEEFGADDVFGGAHWFYEHGPMGPQPCDDVDCGDNKVCVNNDDGVTTTCICEDGFIEVGDACVDDPCVPSPCHEKATCTSTSSSEFTCECKPGYSGDGYSCITDSNVKLTLSSNGATFIGELTSDDIAFFKGIPYAADFTERWTPSEARDANGYEVKEHDFTVYGPMCMTKNSKSTQDNFDQFDEQCLNVNVMTKPEWLTDGTKHPILIYIHGGGFNSGSNRSKFTNLVNEQGIMVVSVNYRLGPYGFFYDTKTPDVDGPRANFGLLDQREAMKWTQTFGAEFGGDIDQVTVSGCSAGSDATWWHLTEELSWPYFNRAITNGVGLNAAYGSHDIEIASGQAQYVIDNSICAGEPDEEVIDCLRGLDNHDELNELFRDATDNVYHPIKLALEPGWGPVIDGDFKSESLMDSVMNGNVKPNCPISFNFARDDAWGFTNGGFRSCTGRMPAFADSEEAIRDLQREGFEIPSDYTDIYFKEVYGPELFSSNIESQFGCPNNADGSANECKEPFHNYVMGTTWTCNSQWALAGAPVTDPNIGPIYPMEFSWPTCVKNDLDENTRTCHCSENGYIIGSKPIADYMSDDEKFMQQKMRDYFGQFMRDGTFPYDPEFGEMKDVKSLNGEFNHINMGIEHYRSYPDTCDALFSLASEIGAVNVFGNAYWYYEHGSRE</sequence>
<protein>
    <submittedName>
        <fullName evidence="7">Oidioi.mRNA.OKI2018_I69.chr2.g4850.t1.cds</fullName>
    </submittedName>
</protein>
<organism evidence="7 8">
    <name type="scientific">Oikopleura dioica</name>
    <name type="common">Tunicate</name>
    <dbReference type="NCBI Taxonomy" id="34765"/>
    <lineage>
        <taxon>Eukaryota</taxon>
        <taxon>Metazoa</taxon>
        <taxon>Chordata</taxon>
        <taxon>Tunicata</taxon>
        <taxon>Appendicularia</taxon>
        <taxon>Copelata</taxon>
        <taxon>Oikopleuridae</taxon>
        <taxon>Oikopleura</taxon>
    </lineage>
</organism>
<dbReference type="Gene3D" id="3.40.50.1820">
    <property type="entry name" value="alpha/beta hydrolase"/>
    <property type="match status" value="2"/>
</dbReference>
<dbReference type="InterPro" id="IPR029058">
    <property type="entry name" value="AB_hydrolase_fold"/>
</dbReference>
<proteinExistence type="inferred from homology"/>
<keyword evidence="8" id="KW-1185">Reference proteome</keyword>
<dbReference type="EMBL" id="OU015567">
    <property type="protein sequence ID" value="CAG5110449.1"/>
    <property type="molecule type" value="Genomic_DNA"/>
</dbReference>
<dbReference type="Proteomes" id="UP001158576">
    <property type="component" value="Chromosome 2"/>
</dbReference>
<dbReference type="InterPro" id="IPR024731">
    <property type="entry name" value="NELL2-like_EGF"/>
</dbReference>
<accession>A0ABN7SYQ1</accession>
<evidence type="ECO:0000256" key="3">
    <source>
        <dbReference type="ARBA" id="ARBA00022801"/>
    </source>
</evidence>
<gene>
    <name evidence="7" type="ORF">OKIOD_LOCUS13615</name>
</gene>
<keyword evidence="4" id="KW-1015">Disulfide bond</keyword>
<evidence type="ECO:0000259" key="6">
    <source>
        <dbReference type="PROSITE" id="PS50026"/>
    </source>
</evidence>
<dbReference type="SUPFAM" id="SSF53474">
    <property type="entry name" value="alpha/beta-Hydrolases"/>
    <property type="match status" value="2"/>
</dbReference>